<evidence type="ECO:0000256" key="1">
    <source>
        <dbReference type="ARBA" id="ARBA00023015"/>
    </source>
</evidence>
<dbReference type="PANTHER" id="PTHR30363">
    <property type="entry name" value="HTH-TYPE TRANSCRIPTIONAL REGULATOR SRLR-RELATED"/>
    <property type="match status" value="1"/>
</dbReference>
<evidence type="ECO:0000313" key="5">
    <source>
        <dbReference type="EMBL" id="MBS4183815.1"/>
    </source>
</evidence>
<keyword evidence="3" id="KW-0804">Transcription</keyword>
<dbReference type="SMART" id="SM01134">
    <property type="entry name" value="DeoRC"/>
    <property type="match status" value="1"/>
</dbReference>
<dbReference type="Gene3D" id="3.40.50.1360">
    <property type="match status" value="1"/>
</dbReference>
<dbReference type="GO" id="GO:0003700">
    <property type="term" value="F:DNA-binding transcription factor activity"/>
    <property type="evidence" value="ECO:0007669"/>
    <property type="project" value="InterPro"/>
</dbReference>
<dbReference type="EMBL" id="JAGYPE010000004">
    <property type="protein sequence ID" value="MBS4183815.1"/>
    <property type="molecule type" value="Genomic_DNA"/>
</dbReference>
<accession>A0A942T1N5</accession>
<dbReference type="SUPFAM" id="SSF46785">
    <property type="entry name" value="Winged helix' DNA-binding domain"/>
    <property type="match status" value="1"/>
</dbReference>
<proteinExistence type="predicted"/>
<evidence type="ECO:0000313" key="7">
    <source>
        <dbReference type="Proteomes" id="UP000677265"/>
    </source>
</evidence>
<dbReference type="InterPro" id="IPR050313">
    <property type="entry name" value="Carb_Metab_HTH_regulators"/>
</dbReference>
<protein>
    <submittedName>
        <fullName evidence="6">DeoR/GlpR family DNA-binding transcription regulator</fullName>
    </submittedName>
    <submittedName>
        <fullName evidence="5">DeoR/GlpR transcriptional regulator</fullName>
    </submittedName>
</protein>
<evidence type="ECO:0000313" key="6">
    <source>
        <dbReference type="EMBL" id="MCH6268818.1"/>
    </source>
</evidence>
<evidence type="ECO:0000259" key="4">
    <source>
        <dbReference type="PROSITE" id="PS51000"/>
    </source>
</evidence>
<comment type="caution">
    <text evidence="5">The sequence shown here is derived from an EMBL/GenBank/DDBJ whole genome shotgun (WGS) entry which is preliminary data.</text>
</comment>
<dbReference type="PRINTS" id="PR00037">
    <property type="entry name" value="HTHLACR"/>
</dbReference>
<dbReference type="Proteomes" id="UP000677265">
    <property type="component" value="Unassembled WGS sequence"/>
</dbReference>
<sequence length="265" mass="29637">MNILVTERHEYILQQLEKQKKILVTSLAGELEVTPETIRRDLDILEKEKKLTRVYGGAIKYQQTKSEPHFSQKMNVRISDKKAIGRKAAEFIKDGDTVMIDVGTTTVHLASAISSVQGVTIVTNSLACAEELNCSLENKEFEGKVIVLGGVTIPEQKSIVGAMTCKTLESFRFDKVFLSCGGITLTDISDYDFEECLVSTAMVERANQVFLLSDSSKVNHESFYKICPITKIDHVICDQDMPNSWKETGMDTMLQWITVKGGRQT</sequence>
<gene>
    <name evidence="6" type="ORF">KHB02_025140</name>
    <name evidence="5" type="ORF">KHB02_20700</name>
</gene>
<dbReference type="SMART" id="SM00420">
    <property type="entry name" value="HTH_DEOR"/>
    <property type="match status" value="1"/>
</dbReference>
<dbReference type="Gene3D" id="1.10.10.10">
    <property type="entry name" value="Winged helix-like DNA-binding domain superfamily/Winged helix DNA-binding domain"/>
    <property type="match status" value="1"/>
</dbReference>
<dbReference type="InterPro" id="IPR001034">
    <property type="entry name" value="DeoR_HTH"/>
</dbReference>
<dbReference type="Pfam" id="PF00455">
    <property type="entry name" value="DeoRC"/>
    <property type="match status" value="1"/>
</dbReference>
<dbReference type="PANTHER" id="PTHR30363:SF44">
    <property type="entry name" value="AGA OPERON TRANSCRIPTIONAL REPRESSOR-RELATED"/>
    <property type="match status" value="1"/>
</dbReference>
<evidence type="ECO:0000256" key="2">
    <source>
        <dbReference type="ARBA" id="ARBA00023125"/>
    </source>
</evidence>
<dbReference type="EMBL" id="JAGYPE020000068">
    <property type="protein sequence ID" value="MCH6268818.1"/>
    <property type="molecule type" value="Genomic_DNA"/>
</dbReference>
<reference evidence="5" key="1">
    <citation type="submission" date="2021-05" db="EMBL/GenBank/DDBJ databases">
        <title>Novel Bacillus species.</title>
        <authorList>
            <person name="Liu G."/>
        </authorList>
    </citation>
    <scope>NUCLEOTIDE SEQUENCE</scope>
    <source>
        <strain evidence="5 7">FJAT-50051</strain>
    </source>
</reference>
<dbReference type="InterPro" id="IPR018356">
    <property type="entry name" value="Tscrpt_reg_HTH_DeoR_CS"/>
</dbReference>
<keyword evidence="1" id="KW-0805">Transcription regulation</keyword>
<dbReference type="GO" id="GO:0003677">
    <property type="term" value="F:DNA binding"/>
    <property type="evidence" value="ECO:0007669"/>
    <property type="project" value="UniProtKB-KW"/>
</dbReference>
<dbReference type="PROSITE" id="PS51000">
    <property type="entry name" value="HTH_DEOR_2"/>
    <property type="match status" value="1"/>
</dbReference>
<keyword evidence="7" id="KW-1185">Reference proteome</keyword>
<dbReference type="InterPro" id="IPR014036">
    <property type="entry name" value="DeoR-like_C"/>
</dbReference>
<feature type="domain" description="HTH deoR-type" evidence="4">
    <location>
        <begin position="5"/>
        <end position="60"/>
    </location>
</feature>
<organism evidence="5">
    <name type="scientific">Neobacillus citreus</name>
    <dbReference type="NCBI Taxonomy" id="2833578"/>
    <lineage>
        <taxon>Bacteria</taxon>
        <taxon>Bacillati</taxon>
        <taxon>Bacillota</taxon>
        <taxon>Bacilli</taxon>
        <taxon>Bacillales</taxon>
        <taxon>Bacillaceae</taxon>
        <taxon>Neobacillus</taxon>
    </lineage>
</organism>
<keyword evidence="2 6" id="KW-0238">DNA-binding</keyword>
<dbReference type="RefSeq" id="WP_213117275.1">
    <property type="nucleotide sequence ID" value="NZ_JAGYPE020000068.1"/>
</dbReference>
<dbReference type="Pfam" id="PF08220">
    <property type="entry name" value="HTH_DeoR"/>
    <property type="match status" value="1"/>
</dbReference>
<dbReference type="InterPro" id="IPR036388">
    <property type="entry name" value="WH-like_DNA-bd_sf"/>
</dbReference>
<dbReference type="PROSITE" id="PS00894">
    <property type="entry name" value="HTH_DEOR_1"/>
    <property type="match status" value="1"/>
</dbReference>
<dbReference type="SUPFAM" id="SSF100950">
    <property type="entry name" value="NagB/RpiA/CoA transferase-like"/>
    <property type="match status" value="1"/>
</dbReference>
<name>A0A942T1N5_9BACI</name>
<dbReference type="InterPro" id="IPR037171">
    <property type="entry name" value="NagB/RpiA_transferase-like"/>
</dbReference>
<evidence type="ECO:0000256" key="3">
    <source>
        <dbReference type="ARBA" id="ARBA00023163"/>
    </source>
</evidence>
<dbReference type="InterPro" id="IPR036390">
    <property type="entry name" value="WH_DNA-bd_sf"/>
</dbReference>
<dbReference type="AlphaFoldDB" id="A0A942T1N5"/>